<dbReference type="PANTHER" id="PTHR38344:SF1">
    <property type="entry name" value="INORGANIC CARBON TRANSPORTER SUBUNIT DABA-RELATED"/>
    <property type="match status" value="1"/>
</dbReference>
<feature type="binding site" evidence="6">
    <location>
        <position position="357"/>
    </location>
    <ligand>
        <name>Zn(2+)</name>
        <dbReference type="ChEBI" id="CHEBI:29105"/>
    </ligand>
</feature>
<dbReference type="InterPro" id="IPR018752">
    <property type="entry name" value="DabA"/>
</dbReference>
<protein>
    <recommendedName>
        <fullName evidence="6">Probable inorganic carbon transporter subunit DabA</fullName>
    </recommendedName>
</protein>
<feature type="binding site" evidence="6">
    <location>
        <position position="553"/>
    </location>
    <ligand>
        <name>Zn(2+)</name>
        <dbReference type="ChEBI" id="CHEBI:29105"/>
    </ligand>
</feature>
<keyword evidence="4 6" id="KW-0862">Zinc</keyword>
<evidence type="ECO:0000256" key="1">
    <source>
        <dbReference type="ARBA" id="ARBA00022448"/>
    </source>
</evidence>
<keyword evidence="1 6" id="KW-0813">Transport</keyword>
<keyword evidence="2 6" id="KW-1003">Cell membrane</keyword>
<accession>A0ABS0F5L4</accession>
<sequence length="840" mass="93549">MPYAPWTPTSAAAAAEMALDVTAVQWPLSVWIARHPWPALEHLSFLEAMRRLQALGGVRLYPSWRLLQDAKSRGEIDPNALQDRMDQYLDHYVPATLRAAFARIQPRLTLEQAELPISAEAAALAARTAARVDLPHDALRFPLPSDEARTRVDALTSRYLRLYLDRGQSAWAMPGRDEGLFAAARALLMRDPALSKAERRRVEELPRDPDEVLAFGLDRFRAAPRFAADYFRVHHLRMPGFVGALRYRDREEGGQGRLMREYLALRILIEWAVAGPDGVFAPHPDWTGLAQAAAHVADVEGELADDLVLAVHRYMTADRYAVWLEAWEQTLDAQLVRSGAAPSRTQEADAQLLFCIDVRSERLRRHLEALGPYATYGCAGFFNLPVRTQPLDSAYAHPSCPAIVTPVADMRERAMEPSAYDRRLRVTGALRAVGLSFKKLKQASVASLALPELSGGYLALHALVQSVPRASARLRGLLRDSLPLVQTRWELAGEAHRSADPRNSALGGTAQLFASAAADLFRSIGLTEFARMVVVCGHEARVENQPHRAAFECGACGGQSGRHNARLLAMALNRADVRRLLRDQHGLHIPDETVFLAAVHITTTDEIEWVEVPKMPAQTERLWQQLDTNLRRAGACAAAERLEQLPGAEGRPDQREVVRRACDWSEIRPEWGLARNRAFWVGRLPDLDERLRGQVFAHDYDWRCDPDGAYLRAIVSGPVTVAQWINLQYYASAVAPHVHGGGNKVLQTVTAGVGVMNGNASDLLPGLPWQSIAADDGHLYHRPLRLTVVMEVPVAHAALLLRDHADFRQKVQNGWLRLWVRDTQSKKWWSAAEVLRNAQG</sequence>
<dbReference type="HAMAP" id="MF_01871">
    <property type="entry name" value="DabA"/>
    <property type="match status" value="1"/>
</dbReference>
<proteinExistence type="inferred from homology"/>
<comment type="subunit">
    <text evidence="6">Forms a complex with DabB.</text>
</comment>
<comment type="subcellular location">
    <subcellularLocation>
        <location evidence="6">Cell membrane</location>
        <topology evidence="6">Peripheral membrane protein</topology>
    </subcellularLocation>
</comment>
<comment type="caution">
    <text evidence="7">The sequence shown here is derived from an EMBL/GenBank/DDBJ whole genome shotgun (WGS) entry which is preliminary data.</text>
</comment>
<evidence type="ECO:0000256" key="6">
    <source>
        <dbReference type="HAMAP-Rule" id="MF_01871"/>
    </source>
</evidence>
<dbReference type="PANTHER" id="PTHR38344">
    <property type="entry name" value="UPF0753 PROTEIN AQ_863"/>
    <property type="match status" value="1"/>
</dbReference>
<reference evidence="7 8" key="1">
    <citation type="submission" date="2020-11" db="EMBL/GenBank/DDBJ databases">
        <title>Genomic insight of Alicyclobacillus mali FL 18 reveals a new arsenic-resistant strain, with potential in environmental biotechnology.</title>
        <authorList>
            <person name="Fiorentino G."/>
            <person name="Gallo G."/>
            <person name="Aulitto M."/>
        </authorList>
    </citation>
    <scope>NUCLEOTIDE SEQUENCE [LARGE SCALE GENOMIC DNA]</scope>
    <source>
        <strain evidence="7 8">FL 18</strain>
    </source>
</reference>
<feature type="binding site" evidence="6">
    <location>
        <position position="355"/>
    </location>
    <ligand>
        <name>Zn(2+)</name>
        <dbReference type="ChEBI" id="CHEBI:29105"/>
    </ligand>
</feature>
<evidence type="ECO:0000256" key="5">
    <source>
        <dbReference type="ARBA" id="ARBA00023136"/>
    </source>
</evidence>
<evidence type="ECO:0000313" key="8">
    <source>
        <dbReference type="Proteomes" id="UP000642910"/>
    </source>
</evidence>
<comment type="function">
    <text evidence="6">Part of an energy-coupled inorganic carbon pump.</text>
</comment>
<comment type="similarity">
    <text evidence="6">Belongs to the inorganic carbon transporter (TC 9.A.2) DabA family.</text>
</comment>
<dbReference type="EMBL" id="JADPKZ010000046">
    <property type="protein sequence ID" value="MBF8378591.1"/>
    <property type="molecule type" value="Genomic_DNA"/>
</dbReference>
<organism evidence="7 8">
    <name type="scientific">Alicyclobacillus mali</name>
    <name type="common">ex Roth et al. 2021</name>
    <dbReference type="NCBI Taxonomy" id="1123961"/>
    <lineage>
        <taxon>Bacteria</taxon>
        <taxon>Bacillati</taxon>
        <taxon>Bacillota</taxon>
        <taxon>Bacilli</taxon>
        <taxon>Bacillales</taxon>
        <taxon>Alicyclobacillaceae</taxon>
        <taxon>Alicyclobacillus</taxon>
    </lineage>
</organism>
<keyword evidence="5 6" id="KW-0472">Membrane</keyword>
<keyword evidence="8" id="KW-1185">Reference proteome</keyword>
<gene>
    <name evidence="6" type="primary">dabA</name>
    <name evidence="7" type="ORF">IW967_12070</name>
</gene>
<evidence type="ECO:0000256" key="3">
    <source>
        <dbReference type="ARBA" id="ARBA00022723"/>
    </source>
</evidence>
<evidence type="ECO:0000256" key="4">
    <source>
        <dbReference type="ARBA" id="ARBA00022833"/>
    </source>
</evidence>
<name>A0ABS0F5L4_9BACL</name>
<comment type="cofactor">
    <cofactor evidence="6">
        <name>Zn(2+)</name>
        <dbReference type="ChEBI" id="CHEBI:29105"/>
    </cofactor>
</comment>
<dbReference type="Proteomes" id="UP000642910">
    <property type="component" value="Unassembled WGS sequence"/>
</dbReference>
<evidence type="ECO:0000313" key="7">
    <source>
        <dbReference type="EMBL" id="MBF8378591.1"/>
    </source>
</evidence>
<dbReference type="Pfam" id="PF10070">
    <property type="entry name" value="DabA"/>
    <property type="match status" value="1"/>
</dbReference>
<keyword evidence="3 6" id="KW-0479">Metal-binding</keyword>
<evidence type="ECO:0000256" key="2">
    <source>
        <dbReference type="ARBA" id="ARBA00022475"/>
    </source>
</evidence>
<feature type="binding site" evidence="6">
    <location>
        <position position="538"/>
    </location>
    <ligand>
        <name>Zn(2+)</name>
        <dbReference type="ChEBI" id="CHEBI:29105"/>
    </ligand>
</feature>